<reference evidence="2 3" key="1">
    <citation type="submission" date="2019-05" db="EMBL/GenBank/DDBJ databases">
        <title>Another draft genome of Portunus trituberculatus and its Hox gene families provides insights of decapod evolution.</title>
        <authorList>
            <person name="Jeong J.-H."/>
            <person name="Song I."/>
            <person name="Kim S."/>
            <person name="Choi T."/>
            <person name="Kim D."/>
            <person name="Ryu S."/>
            <person name="Kim W."/>
        </authorList>
    </citation>
    <scope>NUCLEOTIDE SEQUENCE [LARGE SCALE GENOMIC DNA]</scope>
    <source>
        <tissue evidence="2">Muscle</tissue>
    </source>
</reference>
<organism evidence="2 3">
    <name type="scientific">Portunus trituberculatus</name>
    <name type="common">Swimming crab</name>
    <name type="synonym">Neptunus trituberculatus</name>
    <dbReference type="NCBI Taxonomy" id="210409"/>
    <lineage>
        <taxon>Eukaryota</taxon>
        <taxon>Metazoa</taxon>
        <taxon>Ecdysozoa</taxon>
        <taxon>Arthropoda</taxon>
        <taxon>Crustacea</taxon>
        <taxon>Multicrustacea</taxon>
        <taxon>Malacostraca</taxon>
        <taxon>Eumalacostraca</taxon>
        <taxon>Eucarida</taxon>
        <taxon>Decapoda</taxon>
        <taxon>Pleocyemata</taxon>
        <taxon>Brachyura</taxon>
        <taxon>Eubrachyura</taxon>
        <taxon>Portunoidea</taxon>
        <taxon>Portunidae</taxon>
        <taxon>Portuninae</taxon>
        <taxon>Portunus</taxon>
    </lineage>
</organism>
<dbReference type="EMBL" id="VSRR010074763">
    <property type="protein sequence ID" value="MPC87518.1"/>
    <property type="molecule type" value="Genomic_DNA"/>
</dbReference>
<keyword evidence="3" id="KW-1185">Reference proteome</keyword>
<dbReference type="Proteomes" id="UP000324222">
    <property type="component" value="Unassembled WGS sequence"/>
</dbReference>
<feature type="region of interest" description="Disordered" evidence="1">
    <location>
        <begin position="1"/>
        <end position="23"/>
    </location>
</feature>
<evidence type="ECO:0000313" key="3">
    <source>
        <dbReference type="Proteomes" id="UP000324222"/>
    </source>
</evidence>
<dbReference type="AlphaFoldDB" id="A0A5B7J3N9"/>
<name>A0A5B7J3N9_PORTR</name>
<accession>A0A5B7J3N9</accession>
<gene>
    <name evidence="2" type="ORF">E2C01_082381</name>
</gene>
<comment type="caution">
    <text evidence="2">The sequence shown here is derived from an EMBL/GenBank/DDBJ whole genome shotgun (WGS) entry which is preliminary data.</text>
</comment>
<feature type="compositionally biased region" description="Basic and acidic residues" evidence="1">
    <location>
        <begin position="41"/>
        <end position="54"/>
    </location>
</feature>
<evidence type="ECO:0000256" key="1">
    <source>
        <dbReference type="SAM" id="MobiDB-lite"/>
    </source>
</evidence>
<evidence type="ECO:0000313" key="2">
    <source>
        <dbReference type="EMBL" id="MPC87518.1"/>
    </source>
</evidence>
<protein>
    <submittedName>
        <fullName evidence="2">Uncharacterized protein</fullName>
    </submittedName>
</protein>
<feature type="compositionally biased region" description="Low complexity" evidence="1">
    <location>
        <begin position="59"/>
        <end position="74"/>
    </location>
</feature>
<sequence>MVQRELRSAIKPSRHRGSTTLPCNTEAVTWPLCKYAMPWRTKRDPDSQARREGGEDTQPLPNTPTLPSSSVSRN</sequence>
<feature type="region of interest" description="Disordered" evidence="1">
    <location>
        <begin position="36"/>
        <end position="74"/>
    </location>
</feature>
<proteinExistence type="predicted"/>